<evidence type="ECO:0000256" key="3">
    <source>
        <dbReference type="ARBA" id="ARBA00022630"/>
    </source>
</evidence>
<keyword evidence="8" id="KW-1185">Reference proteome</keyword>
<keyword evidence="4" id="KW-0274">FAD</keyword>
<dbReference type="EMBL" id="AZHF01000006">
    <property type="protein sequence ID" value="OAA74329.1"/>
    <property type="molecule type" value="Genomic_DNA"/>
</dbReference>
<dbReference type="PANTHER" id="PTHR43098:SF2">
    <property type="entry name" value="FAD-BINDING MONOOXYGENASE AUSB-RELATED"/>
    <property type="match status" value="1"/>
</dbReference>
<evidence type="ECO:0000256" key="6">
    <source>
        <dbReference type="ARBA" id="ARBA00023002"/>
    </source>
</evidence>
<comment type="similarity">
    <text evidence="2">Belongs to the FAD-binding monooxygenase family.</text>
</comment>
<dbReference type="PANTHER" id="PTHR43098">
    <property type="entry name" value="L-ORNITHINE N(5)-MONOOXYGENASE-RELATED"/>
    <property type="match status" value="1"/>
</dbReference>
<gene>
    <name evidence="7" type="ORF">LEL_07910</name>
</gene>
<evidence type="ECO:0000256" key="4">
    <source>
        <dbReference type="ARBA" id="ARBA00022827"/>
    </source>
</evidence>
<evidence type="ECO:0000256" key="5">
    <source>
        <dbReference type="ARBA" id="ARBA00022857"/>
    </source>
</evidence>
<evidence type="ECO:0000256" key="2">
    <source>
        <dbReference type="ARBA" id="ARBA00010139"/>
    </source>
</evidence>
<keyword evidence="6" id="KW-0560">Oxidoreductase</keyword>
<dbReference type="AlphaFoldDB" id="A0A162N295"/>
<name>A0A162N295_CORDF</name>
<comment type="caution">
    <text evidence="7">The sequence shown here is derived from an EMBL/GenBank/DDBJ whole genome shotgun (WGS) entry which is preliminary data.</text>
</comment>
<dbReference type="GO" id="GO:0004499">
    <property type="term" value="F:N,N-dimethylaniline monooxygenase activity"/>
    <property type="evidence" value="ECO:0007669"/>
    <property type="project" value="InterPro"/>
</dbReference>
<dbReference type="Gene3D" id="3.50.50.60">
    <property type="entry name" value="FAD/NAD(P)-binding domain"/>
    <property type="match status" value="2"/>
</dbReference>
<evidence type="ECO:0000313" key="8">
    <source>
        <dbReference type="Proteomes" id="UP000076881"/>
    </source>
</evidence>
<keyword evidence="3" id="KW-0285">Flavoprotein</keyword>
<organism evidence="7 8">
    <name type="scientific">Akanthomyces lecanii RCEF 1005</name>
    <dbReference type="NCBI Taxonomy" id="1081108"/>
    <lineage>
        <taxon>Eukaryota</taxon>
        <taxon>Fungi</taxon>
        <taxon>Dikarya</taxon>
        <taxon>Ascomycota</taxon>
        <taxon>Pezizomycotina</taxon>
        <taxon>Sordariomycetes</taxon>
        <taxon>Hypocreomycetidae</taxon>
        <taxon>Hypocreales</taxon>
        <taxon>Cordycipitaceae</taxon>
        <taxon>Akanthomyces</taxon>
        <taxon>Cordyceps confragosa</taxon>
    </lineage>
</organism>
<dbReference type="GO" id="GO:0050661">
    <property type="term" value="F:NADP binding"/>
    <property type="evidence" value="ECO:0007669"/>
    <property type="project" value="InterPro"/>
</dbReference>
<dbReference type="SUPFAM" id="SSF51905">
    <property type="entry name" value="FAD/NAD(P)-binding domain"/>
    <property type="match status" value="1"/>
</dbReference>
<dbReference type="InterPro" id="IPR036188">
    <property type="entry name" value="FAD/NAD-bd_sf"/>
</dbReference>
<dbReference type="InterPro" id="IPR050775">
    <property type="entry name" value="FAD-binding_Monooxygenases"/>
</dbReference>
<dbReference type="OrthoDB" id="66881at2759"/>
<proteinExistence type="inferred from homology"/>
<dbReference type="Pfam" id="PF00743">
    <property type="entry name" value="FMO-like"/>
    <property type="match status" value="1"/>
</dbReference>
<protein>
    <submittedName>
        <fullName evidence="7">Flavin monooxygenase-like protein</fullName>
    </submittedName>
</protein>
<sequence>MATNIPSVHETYAYEAQKRLRTDGLLQFQDVQQSASARIRHLAHDAWADEECLSATEPASTCAKRTKFLIMGARVGGIVSAVRLILARFSTDQIRLGEAAGGAGGTWYWNRFPGLHCDVESYVYMPLLEEMDYMPSQKYASGVEIRHYLQKVVEKYQLHHRIILGTKVDSLRWEEQDCVWKAELSSSHDPVLTRYEPPVNAWAAEAEFVILTAGYLARPQVPTLDGAGVDSFQGDMFHTARWDYGVTGGSSEDVFPQLEKLRDKKVGIIGTGATAIQVIRCLAKHAKEVSVFQRTPSAVYSRGQQGTDTKEWRDKIASAEGWHRDRMENMTARMSRSASSGLADLVNDE</sequence>
<comment type="cofactor">
    <cofactor evidence="1">
        <name>FAD</name>
        <dbReference type="ChEBI" id="CHEBI:57692"/>
    </cofactor>
</comment>
<evidence type="ECO:0000256" key="1">
    <source>
        <dbReference type="ARBA" id="ARBA00001974"/>
    </source>
</evidence>
<evidence type="ECO:0000313" key="7">
    <source>
        <dbReference type="EMBL" id="OAA74329.1"/>
    </source>
</evidence>
<dbReference type="InterPro" id="IPR020946">
    <property type="entry name" value="Flavin_mOase-like"/>
</dbReference>
<accession>A0A162N295</accession>
<dbReference type="Proteomes" id="UP000076881">
    <property type="component" value="Unassembled WGS sequence"/>
</dbReference>
<reference evidence="7 8" key="1">
    <citation type="journal article" date="2016" name="Genome Biol. Evol.">
        <title>Divergent and convergent evolution of fungal pathogenicity.</title>
        <authorList>
            <person name="Shang Y."/>
            <person name="Xiao G."/>
            <person name="Zheng P."/>
            <person name="Cen K."/>
            <person name="Zhan S."/>
            <person name="Wang C."/>
        </authorList>
    </citation>
    <scope>NUCLEOTIDE SEQUENCE [LARGE SCALE GENOMIC DNA]</scope>
    <source>
        <strain evidence="7 8">RCEF 1005</strain>
    </source>
</reference>
<keyword evidence="7" id="KW-0503">Monooxygenase</keyword>
<keyword evidence="5" id="KW-0521">NADP</keyword>
<dbReference type="GO" id="GO:0050660">
    <property type="term" value="F:flavin adenine dinucleotide binding"/>
    <property type="evidence" value="ECO:0007669"/>
    <property type="project" value="InterPro"/>
</dbReference>